<dbReference type="EMBL" id="CM001884">
    <property type="protein sequence ID" value="EOY26431.1"/>
    <property type="molecule type" value="Genomic_DNA"/>
</dbReference>
<dbReference type="HOGENOM" id="CLU_2854193_0_0_1"/>
<sequence>MRFPPSSCRFVLFHHPRSLQYSREKPWSVDGGVKLSFVIQARKAAKISLIGEDLVTCKAIKIVGA</sequence>
<name>A0A061GA22_THECC</name>
<evidence type="ECO:0000313" key="1">
    <source>
        <dbReference type="EMBL" id="EOY26431.1"/>
    </source>
</evidence>
<proteinExistence type="predicted"/>
<reference evidence="1 2" key="1">
    <citation type="journal article" date="2013" name="Genome Biol.">
        <title>The genome sequence of the most widely cultivated cacao type and its use to identify candidate genes regulating pod color.</title>
        <authorList>
            <person name="Motamayor J.C."/>
            <person name="Mockaitis K."/>
            <person name="Schmutz J."/>
            <person name="Haiminen N."/>
            <person name="Iii D.L."/>
            <person name="Cornejo O."/>
            <person name="Findley S.D."/>
            <person name="Zheng P."/>
            <person name="Utro F."/>
            <person name="Royaert S."/>
            <person name="Saski C."/>
            <person name="Jenkins J."/>
            <person name="Podicheti R."/>
            <person name="Zhao M."/>
            <person name="Scheffler B.E."/>
            <person name="Stack J.C."/>
            <person name="Feltus F.A."/>
            <person name="Mustiga G.M."/>
            <person name="Amores F."/>
            <person name="Phillips W."/>
            <person name="Marelli J.P."/>
            <person name="May G.D."/>
            <person name="Shapiro H."/>
            <person name="Ma J."/>
            <person name="Bustamante C.D."/>
            <person name="Schnell R.J."/>
            <person name="Main D."/>
            <person name="Gilbert D."/>
            <person name="Parida L."/>
            <person name="Kuhn D.N."/>
        </authorList>
    </citation>
    <scope>NUCLEOTIDE SEQUENCE [LARGE SCALE GENOMIC DNA]</scope>
    <source>
        <strain evidence="2">cv. Matina 1-6</strain>
    </source>
</reference>
<dbReference type="AlphaFoldDB" id="A0A061GA22"/>
<accession>A0A061GA22</accession>
<protein>
    <submittedName>
        <fullName evidence="1">Uncharacterized protein</fullName>
    </submittedName>
</protein>
<dbReference type="Gramene" id="EOY26431">
    <property type="protein sequence ID" value="EOY26431"/>
    <property type="gene ID" value="TCM_028044"/>
</dbReference>
<dbReference type="Proteomes" id="UP000026915">
    <property type="component" value="Chromosome 6"/>
</dbReference>
<dbReference type="InParanoid" id="A0A061GA22"/>
<evidence type="ECO:0000313" key="2">
    <source>
        <dbReference type="Proteomes" id="UP000026915"/>
    </source>
</evidence>
<gene>
    <name evidence="1" type="ORF">TCM_028044</name>
</gene>
<keyword evidence="2" id="KW-1185">Reference proteome</keyword>
<organism evidence="1 2">
    <name type="scientific">Theobroma cacao</name>
    <name type="common">Cacao</name>
    <name type="synonym">Cocoa</name>
    <dbReference type="NCBI Taxonomy" id="3641"/>
    <lineage>
        <taxon>Eukaryota</taxon>
        <taxon>Viridiplantae</taxon>
        <taxon>Streptophyta</taxon>
        <taxon>Embryophyta</taxon>
        <taxon>Tracheophyta</taxon>
        <taxon>Spermatophyta</taxon>
        <taxon>Magnoliopsida</taxon>
        <taxon>eudicotyledons</taxon>
        <taxon>Gunneridae</taxon>
        <taxon>Pentapetalae</taxon>
        <taxon>rosids</taxon>
        <taxon>malvids</taxon>
        <taxon>Malvales</taxon>
        <taxon>Malvaceae</taxon>
        <taxon>Byttnerioideae</taxon>
        <taxon>Theobroma</taxon>
    </lineage>
</organism>